<evidence type="ECO:0000256" key="8">
    <source>
        <dbReference type="RuleBase" id="RU365088"/>
    </source>
</evidence>
<feature type="transmembrane region" description="Helical" evidence="8">
    <location>
        <begin position="280"/>
        <end position="298"/>
    </location>
</feature>
<dbReference type="EMBL" id="VUNL01000006">
    <property type="protein sequence ID" value="MSV24935.1"/>
    <property type="molecule type" value="Genomic_DNA"/>
</dbReference>
<dbReference type="Pfam" id="PF07690">
    <property type="entry name" value="MFS_1"/>
    <property type="match status" value="1"/>
</dbReference>
<comment type="caution">
    <text evidence="10">The sequence shown here is derived from an EMBL/GenBank/DDBJ whole genome shotgun (WGS) entry which is preliminary data.</text>
</comment>
<accession>A0A6I2UX31</accession>
<gene>
    <name evidence="10" type="ORF">FYJ78_07015</name>
</gene>
<evidence type="ECO:0000259" key="9">
    <source>
        <dbReference type="PROSITE" id="PS50850"/>
    </source>
</evidence>
<feature type="transmembrane region" description="Helical" evidence="8">
    <location>
        <begin position="40"/>
        <end position="62"/>
    </location>
</feature>
<feature type="transmembrane region" description="Helical" evidence="8">
    <location>
        <begin position="163"/>
        <end position="182"/>
    </location>
</feature>
<protein>
    <recommendedName>
        <fullName evidence="8">Bcr/CflA family efflux transporter</fullName>
    </recommendedName>
</protein>
<dbReference type="PANTHER" id="PTHR23502">
    <property type="entry name" value="MAJOR FACILITATOR SUPERFAMILY"/>
    <property type="match status" value="1"/>
</dbReference>
<evidence type="ECO:0000313" key="11">
    <source>
        <dbReference type="Proteomes" id="UP000430222"/>
    </source>
</evidence>
<feature type="transmembrane region" description="Helical" evidence="8">
    <location>
        <begin position="304"/>
        <end position="328"/>
    </location>
</feature>
<dbReference type="InterPro" id="IPR011701">
    <property type="entry name" value="MFS"/>
</dbReference>
<dbReference type="NCBIfam" id="TIGR00710">
    <property type="entry name" value="efflux_Bcr_CflA"/>
    <property type="match status" value="1"/>
</dbReference>
<dbReference type="PROSITE" id="PS00216">
    <property type="entry name" value="SUGAR_TRANSPORT_1"/>
    <property type="match status" value="1"/>
</dbReference>
<organism evidence="10 11">
    <name type="scientific">Selenomonas montiformis</name>
    <dbReference type="NCBI Taxonomy" id="2652285"/>
    <lineage>
        <taxon>Bacteria</taxon>
        <taxon>Bacillati</taxon>
        <taxon>Bacillota</taxon>
        <taxon>Negativicutes</taxon>
        <taxon>Selenomonadales</taxon>
        <taxon>Selenomonadaceae</taxon>
        <taxon>Selenomonas</taxon>
    </lineage>
</organism>
<dbReference type="FunFam" id="1.20.1720.10:FF:000005">
    <property type="entry name" value="Bcr/CflA family efflux transporter"/>
    <property type="match status" value="1"/>
</dbReference>
<feature type="transmembrane region" description="Helical" evidence="8">
    <location>
        <begin position="7"/>
        <end position="28"/>
    </location>
</feature>
<dbReference type="Proteomes" id="UP000430222">
    <property type="component" value="Unassembled WGS sequence"/>
</dbReference>
<feature type="transmembrane region" description="Helical" evidence="8">
    <location>
        <begin position="74"/>
        <end position="98"/>
    </location>
</feature>
<feature type="transmembrane region" description="Helical" evidence="8">
    <location>
        <begin position="340"/>
        <end position="360"/>
    </location>
</feature>
<evidence type="ECO:0000256" key="3">
    <source>
        <dbReference type="ARBA" id="ARBA00022448"/>
    </source>
</evidence>
<feature type="transmembrane region" description="Helical" evidence="8">
    <location>
        <begin position="133"/>
        <end position="151"/>
    </location>
</feature>
<comment type="similarity">
    <text evidence="2 8">Belongs to the major facilitator superfamily. Bcr/CmlA family.</text>
</comment>
<dbReference type="PANTHER" id="PTHR23502:SF132">
    <property type="entry name" value="POLYAMINE TRANSPORTER 2-RELATED"/>
    <property type="match status" value="1"/>
</dbReference>
<dbReference type="PROSITE" id="PS50850">
    <property type="entry name" value="MFS"/>
    <property type="match status" value="1"/>
</dbReference>
<keyword evidence="4 8" id="KW-1003">Cell membrane</keyword>
<dbReference type="GO" id="GO:0005886">
    <property type="term" value="C:plasma membrane"/>
    <property type="evidence" value="ECO:0007669"/>
    <property type="project" value="UniProtKB-SubCell"/>
</dbReference>
<dbReference type="InterPro" id="IPR020846">
    <property type="entry name" value="MFS_dom"/>
</dbReference>
<feature type="transmembrane region" description="Helical" evidence="8">
    <location>
        <begin position="210"/>
        <end position="229"/>
    </location>
</feature>
<dbReference type="AlphaFoldDB" id="A0A6I2UX31"/>
<evidence type="ECO:0000256" key="6">
    <source>
        <dbReference type="ARBA" id="ARBA00022989"/>
    </source>
</evidence>
<feature type="transmembrane region" description="Helical" evidence="8">
    <location>
        <begin position="249"/>
        <end position="268"/>
    </location>
</feature>
<dbReference type="GO" id="GO:0042910">
    <property type="term" value="F:xenobiotic transmembrane transporter activity"/>
    <property type="evidence" value="ECO:0007669"/>
    <property type="project" value="InterPro"/>
</dbReference>
<name>A0A6I2UX31_9FIRM</name>
<evidence type="ECO:0000256" key="2">
    <source>
        <dbReference type="ARBA" id="ARBA00006236"/>
    </source>
</evidence>
<evidence type="ECO:0000256" key="7">
    <source>
        <dbReference type="ARBA" id="ARBA00023136"/>
    </source>
</evidence>
<dbReference type="InterPro" id="IPR036259">
    <property type="entry name" value="MFS_trans_sf"/>
</dbReference>
<evidence type="ECO:0000256" key="1">
    <source>
        <dbReference type="ARBA" id="ARBA00004651"/>
    </source>
</evidence>
<dbReference type="InterPro" id="IPR005829">
    <property type="entry name" value="Sugar_transporter_CS"/>
</dbReference>
<feature type="transmembrane region" description="Helical" evidence="8">
    <location>
        <begin position="366"/>
        <end position="387"/>
    </location>
</feature>
<evidence type="ECO:0000313" key="10">
    <source>
        <dbReference type="EMBL" id="MSV24935.1"/>
    </source>
</evidence>
<feature type="transmembrane region" description="Helical" evidence="8">
    <location>
        <begin position="104"/>
        <end position="121"/>
    </location>
</feature>
<dbReference type="GO" id="GO:1990961">
    <property type="term" value="P:xenobiotic detoxification by transmembrane export across the plasma membrane"/>
    <property type="evidence" value="ECO:0007669"/>
    <property type="project" value="InterPro"/>
</dbReference>
<proteinExistence type="inferred from homology"/>
<sequence length="397" mass="42857">MHSEKKFFLTVFLGIMTAMAPLSTDMYLPALPEMSVDFGISASLTQLTLTMTMFGMALGQMFMGPLSDRFGRKIPLMCGMAVFTAASFGACLAESITIFLAFRFLQGFSGASGIVIARAIARDVAEGPELTRFFAVLMLVNGVAPVAAPVIGGQILRFADWRAVFAVLMLIGMAQFISTLRYRETLSPVERIRSVGQSFLKFPMLMRDRYFRGHCLLQLFFFSSFFSYIGGSSFVFQNVYHVSAQTYSLMFGGIGIGLFLAGMVPARLAGRVCDEKLLEISLFIPLIGSVFLLAGFLLNAPMMYTLLVLFVTIVPLSVMGTASFSLALSRQGRNAGAASALLGFSQMILGSAMMPIVGAAGDSNPIPMAVLMLSGYVLSGAVYWMMIRKKGGSGNGK</sequence>
<keyword evidence="11" id="KW-1185">Reference proteome</keyword>
<keyword evidence="6 8" id="KW-1133">Transmembrane helix</keyword>
<dbReference type="Gene3D" id="1.20.1720.10">
    <property type="entry name" value="Multidrug resistance protein D"/>
    <property type="match status" value="1"/>
</dbReference>
<dbReference type="InterPro" id="IPR004812">
    <property type="entry name" value="Efflux_drug-R_Bcr/CmlA"/>
</dbReference>
<comment type="subcellular location">
    <subcellularLocation>
        <location evidence="1 8">Cell membrane</location>
        <topology evidence="1 8">Multi-pass membrane protein</topology>
    </subcellularLocation>
</comment>
<feature type="domain" description="Major facilitator superfamily (MFS) profile" evidence="9">
    <location>
        <begin position="9"/>
        <end position="392"/>
    </location>
</feature>
<keyword evidence="3 8" id="KW-0813">Transport</keyword>
<keyword evidence="7 8" id="KW-0472">Membrane</keyword>
<evidence type="ECO:0000256" key="5">
    <source>
        <dbReference type="ARBA" id="ARBA00022692"/>
    </source>
</evidence>
<evidence type="ECO:0000256" key="4">
    <source>
        <dbReference type="ARBA" id="ARBA00022475"/>
    </source>
</evidence>
<dbReference type="SUPFAM" id="SSF103473">
    <property type="entry name" value="MFS general substrate transporter"/>
    <property type="match status" value="1"/>
</dbReference>
<keyword evidence="5 8" id="KW-0812">Transmembrane</keyword>
<dbReference type="CDD" id="cd17320">
    <property type="entry name" value="MFS_MdfA_MDR_like"/>
    <property type="match status" value="1"/>
</dbReference>
<reference evidence="10 11" key="1">
    <citation type="submission" date="2019-08" db="EMBL/GenBank/DDBJ databases">
        <title>In-depth cultivation of the pig gut microbiome towards novel bacterial diversity and tailored functional studies.</title>
        <authorList>
            <person name="Wylensek D."/>
            <person name="Hitch T.C.A."/>
            <person name="Clavel T."/>
        </authorList>
    </citation>
    <scope>NUCLEOTIDE SEQUENCE [LARGE SCALE GENOMIC DNA]</scope>
    <source>
        <strain evidence="11">WCA-380-WT-3B3</strain>
    </source>
</reference>